<dbReference type="RefSeq" id="WP_200621197.1">
    <property type="nucleotide sequence ID" value="NZ_CAJNAU010000076.1"/>
</dbReference>
<dbReference type="Proteomes" id="UP000674425">
    <property type="component" value="Unassembled WGS sequence"/>
</dbReference>
<proteinExistence type="predicted"/>
<evidence type="ECO:0000313" key="1">
    <source>
        <dbReference type="EMBL" id="CAE6823532.1"/>
    </source>
</evidence>
<organism evidence="1 2">
    <name type="scientific">Paraburkholderia aspalathi</name>
    <dbReference type="NCBI Taxonomy" id="1324617"/>
    <lineage>
        <taxon>Bacteria</taxon>
        <taxon>Pseudomonadati</taxon>
        <taxon>Pseudomonadota</taxon>
        <taxon>Betaproteobacteria</taxon>
        <taxon>Burkholderiales</taxon>
        <taxon>Burkholderiaceae</taxon>
        <taxon>Paraburkholderia</taxon>
    </lineage>
</organism>
<sequence>MRVMLARIFAAMTPVAIMSGCTQRSCVFLEPGRTVTMTSADLYGGTEICFARDGRRVHYSTRAVQSWAVTLDARGRVSLTPQSIIDEAAEQRLFDSMAR</sequence>
<dbReference type="PROSITE" id="PS51257">
    <property type="entry name" value="PROKAR_LIPOPROTEIN"/>
    <property type="match status" value="1"/>
</dbReference>
<reference evidence="1 2" key="1">
    <citation type="submission" date="2021-02" db="EMBL/GenBank/DDBJ databases">
        <authorList>
            <person name="Vanwijnsberghe S."/>
        </authorList>
    </citation>
    <scope>NUCLEOTIDE SEQUENCE [LARGE SCALE GENOMIC DNA]</scope>
    <source>
        <strain evidence="1 2">R-69658</strain>
    </source>
</reference>
<dbReference type="EMBL" id="CAJNAU010000076">
    <property type="protein sequence ID" value="CAE6823532.1"/>
    <property type="molecule type" value="Genomic_DNA"/>
</dbReference>
<gene>
    <name evidence="1" type="ORF">R69658_05960</name>
</gene>
<comment type="caution">
    <text evidence="1">The sequence shown here is derived from an EMBL/GenBank/DDBJ whole genome shotgun (WGS) entry which is preliminary data.</text>
</comment>
<protein>
    <submittedName>
        <fullName evidence="1">Uncharacterized protein</fullName>
    </submittedName>
</protein>
<name>A0ABM8SP68_9BURK</name>
<evidence type="ECO:0000313" key="2">
    <source>
        <dbReference type="Proteomes" id="UP000674425"/>
    </source>
</evidence>
<accession>A0ABM8SP68</accession>
<keyword evidence="2" id="KW-1185">Reference proteome</keyword>